<dbReference type="Proteomes" id="UP000664032">
    <property type="component" value="Unassembled WGS sequence"/>
</dbReference>
<protein>
    <submittedName>
        <fullName evidence="1">Uncharacterized protein</fullName>
    </submittedName>
</protein>
<sequence length="60" mass="6556">MSVGSSNSSSENNNNVGSDQSANDTKLSKCKCFKESMASMIRRISEFIEALLQTENPKNP</sequence>
<organism evidence="1 2">
    <name type="scientific">Psilocybe cubensis</name>
    <name type="common">Psychedelic mushroom</name>
    <name type="synonym">Stropharia cubensis</name>
    <dbReference type="NCBI Taxonomy" id="181762"/>
    <lineage>
        <taxon>Eukaryota</taxon>
        <taxon>Fungi</taxon>
        <taxon>Dikarya</taxon>
        <taxon>Basidiomycota</taxon>
        <taxon>Agaricomycotina</taxon>
        <taxon>Agaricomycetes</taxon>
        <taxon>Agaricomycetidae</taxon>
        <taxon>Agaricales</taxon>
        <taxon>Agaricineae</taxon>
        <taxon>Strophariaceae</taxon>
        <taxon>Psilocybe</taxon>
    </lineage>
</organism>
<accession>A0ACB8GI51</accession>
<name>A0ACB8GI51_PSICU</name>
<keyword evidence="2" id="KW-1185">Reference proteome</keyword>
<comment type="caution">
    <text evidence="1">The sequence shown here is derived from an EMBL/GenBank/DDBJ whole genome shotgun (WGS) entry which is preliminary data.</text>
</comment>
<reference evidence="1" key="1">
    <citation type="submission" date="2021-10" db="EMBL/GenBank/DDBJ databases">
        <title>Psilocybe cubensis genome.</title>
        <authorList>
            <person name="Mckernan K.J."/>
            <person name="Crawford S."/>
            <person name="Trippe A."/>
            <person name="Kane L.T."/>
            <person name="Mclaughlin S."/>
        </authorList>
    </citation>
    <scope>NUCLEOTIDE SEQUENCE</scope>
    <source>
        <strain evidence="1">MGC-MH-2018</strain>
    </source>
</reference>
<proteinExistence type="predicted"/>
<dbReference type="EMBL" id="JAFIQS020000012">
    <property type="protein sequence ID" value="KAH9475390.1"/>
    <property type="molecule type" value="Genomic_DNA"/>
</dbReference>
<evidence type="ECO:0000313" key="2">
    <source>
        <dbReference type="Proteomes" id="UP000664032"/>
    </source>
</evidence>
<gene>
    <name evidence="1" type="ORF">JR316_0012501</name>
</gene>
<evidence type="ECO:0000313" key="1">
    <source>
        <dbReference type="EMBL" id="KAH9475390.1"/>
    </source>
</evidence>